<evidence type="ECO:0000313" key="1">
    <source>
        <dbReference type="Proteomes" id="UP000887565"/>
    </source>
</evidence>
<dbReference type="Proteomes" id="UP000887565">
    <property type="component" value="Unplaced"/>
</dbReference>
<dbReference type="AlphaFoldDB" id="A0A915JX08"/>
<evidence type="ECO:0000313" key="2">
    <source>
        <dbReference type="WBParaSite" id="nRc.2.0.1.t30861-RA"/>
    </source>
</evidence>
<reference evidence="2" key="1">
    <citation type="submission" date="2022-11" db="UniProtKB">
        <authorList>
            <consortium name="WormBaseParasite"/>
        </authorList>
    </citation>
    <scope>IDENTIFICATION</scope>
</reference>
<organism evidence="1 2">
    <name type="scientific">Romanomermis culicivorax</name>
    <name type="common">Nematode worm</name>
    <dbReference type="NCBI Taxonomy" id="13658"/>
    <lineage>
        <taxon>Eukaryota</taxon>
        <taxon>Metazoa</taxon>
        <taxon>Ecdysozoa</taxon>
        <taxon>Nematoda</taxon>
        <taxon>Enoplea</taxon>
        <taxon>Dorylaimia</taxon>
        <taxon>Mermithida</taxon>
        <taxon>Mermithoidea</taxon>
        <taxon>Mermithidae</taxon>
        <taxon>Romanomermis</taxon>
    </lineage>
</organism>
<name>A0A915JX08_ROMCU</name>
<accession>A0A915JX08</accession>
<keyword evidence="1" id="KW-1185">Reference proteome</keyword>
<sequence>MALLLHKVAHAARTVQQIWSNYQRAEHFMPNYLRSVAQQGKNPDLKDAMEQMQMLHQSEWEQIATANADCDKEILPQKSTNPLIIRNQMISCCLNDGQYYWFFPPQNFMPIICDIFE</sequence>
<dbReference type="WBParaSite" id="nRc.2.0.1.t30861-RA">
    <property type="protein sequence ID" value="nRc.2.0.1.t30861-RA"/>
    <property type="gene ID" value="nRc.2.0.1.g30861"/>
</dbReference>
<proteinExistence type="predicted"/>
<protein>
    <submittedName>
        <fullName evidence="2">Uncharacterized protein</fullName>
    </submittedName>
</protein>